<evidence type="ECO:0000313" key="2">
    <source>
        <dbReference type="EMBL" id="MCP8899425.1"/>
    </source>
</evidence>
<evidence type="ECO:0000313" key="3">
    <source>
        <dbReference type="Proteomes" id="UP001139319"/>
    </source>
</evidence>
<organism evidence="2 3">
    <name type="scientific">Gilvimarinus xylanilyticus</name>
    <dbReference type="NCBI Taxonomy" id="2944139"/>
    <lineage>
        <taxon>Bacteria</taxon>
        <taxon>Pseudomonadati</taxon>
        <taxon>Pseudomonadota</taxon>
        <taxon>Gammaproteobacteria</taxon>
        <taxon>Cellvibrionales</taxon>
        <taxon>Cellvibrionaceae</taxon>
        <taxon>Gilvimarinus</taxon>
    </lineage>
</organism>
<dbReference type="InterPro" id="IPR005625">
    <property type="entry name" value="PepSY-ass_TM"/>
</dbReference>
<reference evidence="2" key="1">
    <citation type="submission" date="2022-05" db="EMBL/GenBank/DDBJ databases">
        <authorList>
            <person name="Sun H.-N."/>
        </authorList>
    </citation>
    <scope>NUCLEOTIDE SEQUENCE</scope>
    <source>
        <strain evidence="2">HB14</strain>
    </source>
</reference>
<gene>
    <name evidence="2" type="ORF">M6D89_08965</name>
</gene>
<feature type="transmembrane region" description="Helical" evidence="1">
    <location>
        <begin position="371"/>
        <end position="389"/>
    </location>
</feature>
<dbReference type="PANTHER" id="PTHR34219">
    <property type="entry name" value="IRON-REGULATED INNER MEMBRANE PROTEIN-RELATED"/>
    <property type="match status" value="1"/>
</dbReference>
<sequence length="390" mass="43448">MNRKQWFSLHSWAGIKFSLLLFFISLTGTLAVFAYEIDWLLTPELRVEAPADGKERPAAELLAAAHTANPDWTVSSLNLGLPRFMAAEAIAQDKSGELQRIYINPYTAEVTGTAPWFNAHRFLRQTHRHLMLPLKWGLTIVGLLSIPLLLSFVSAFFIYKKWWRGFAKTPTSGDTPRRWWGDLHRWLGIWSLPFIGLIALTGLWYLVERWGGSAPAATSLLPEAAAQAQAQPQDAAKLIPAIEQALAQNPGFKLKRILVLKDNPLLLQGEDTAILVRDRANTIAVDANTQTLIGQVKGEQLSAHQRIAEAVDPLHFGTFAGYSSKIIWFIWGLAMTILSGSGVWLCALRMGSRRKGPNPRAAWRLIGHSRWLQLALVLASLGLTLPFFFA</sequence>
<accession>A0A9X2HWI3</accession>
<keyword evidence="1" id="KW-0812">Transmembrane</keyword>
<proteinExistence type="predicted"/>
<protein>
    <submittedName>
        <fullName evidence="2">PepSY domain-containing protein</fullName>
    </submittedName>
</protein>
<comment type="caution">
    <text evidence="2">The sequence shown here is derived from an EMBL/GenBank/DDBJ whole genome shotgun (WGS) entry which is preliminary data.</text>
</comment>
<dbReference type="AlphaFoldDB" id="A0A9X2HWI3"/>
<keyword evidence="3" id="KW-1185">Reference proteome</keyword>
<keyword evidence="1" id="KW-0472">Membrane</keyword>
<name>A0A9X2HWI3_9GAMM</name>
<keyword evidence="1" id="KW-1133">Transmembrane helix</keyword>
<dbReference type="EMBL" id="JAMFTH010000002">
    <property type="protein sequence ID" value="MCP8899425.1"/>
    <property type="molecule type" value="Genomic_DNA"/>
</dbReference>
<dbReference type="Proteomes" id="UP001139319">
    <property type="component" value="Unassembled WGS sequence"/>
</dbReference>
<feature type="transmembrane region" description="Helical" evidence="1">
    <location>
        <begin position="326"/>
        <end position="350"/>
    </location>
</feature>
<dbReference type="RefSeq" id="WP_253967723.1">
    <property type="nucleotide sequence ID" value="NZ_JAMFTH010000002.1"/>
</dbReference>
<feature type="transmembrane region" description="Helical" evidence="1">
    <location>
        <begin position="187"/>
        <end position="207"/>
    </location>
</feature>
<dbReference type="PANTHER" id="PTHR34219:SF8">
    <property type="entry name" value="PEPSY DOMAIN-CONTAINING PROTEIN"/>
    <property type="match status" value="1"/>
</dbReference>
<evidence type="ECO:0000256" key="1">
    <source>
        <dbReference type="SAM" id="Phobius"/>
    </source>
</evidence>
<reference evidence="2" key="2">
    <citation type="submission" date="2023-01" db="EMBL/GenBank/DDBJ databases">
        <title>Gilvimarinus xylanilyticus HB14 isolated from Caulerpa lentillifera aquaculture base in Hainan, China.</title>
        <authorList>
            <person name="Zhang Y.-J."/>
        </authorList>
    </citation>
    <scope>NUCLEOTIDE SEQUENCE</scope>
    <source>
        <strain evidence="2">HB14</strain>
    </source>
</reference>
<feature type="transmembrane region" description="Helical" evidence="1">
    <location>
        <begin position="136"/>
        <end position="159"/>
    </location>
</feature>
<dbReference type="Pfam" id="PF03929">
    <property type="entry name" value="PepSY_TM"/>
    <property type="match status" value="1"/>
</dbReference>